<name>A0A7W5H3S6_9BACT</name>
<evidence type="ECO:0000256" key="1">
    <source>
        <dbReference type="SAM" id="SignalP"/>
    </source>
</evidence>
<dbReference type="Proteomes" id="UP000536179">
    <property type="component" value="Unassembled WGS sequence"/>
</dbReference>
<evidence type="ECO:0000313" key="3">
    <source>
        <dbReference type="Proteomes" id="UP000536179"/>
    </source>
</evidence>
<gene>
    <name evidence="2" type="ORF">FHS27_000207</name>
</gene>
<organism evidence="2 3">
    <name type="scientific">Aporhodopirellula rubra</name>
    <dbReference type="NCBI Taxonomy" id="980271"/>
    <lineage>
        <taxon>Bacteria</taxon>
        <taxon>Pseudomonadati</taxon>
        <taxon>Planctomycetota</taxon>
        <taxon>Planctomycetia</taxon>
        <taxon>Pirellulales</taxon>
        <taxon>Pirellulaceae</taxon>
        <taxon>Aporhodopirellula</taxon>
    </lineage>
</organism>
<reference evidence="2 3" key="1">
    <citation type="submission" date="2020-08" db="EMBL/GenBank/DDBJ databases">
        <title>Genomic Encyclopedia of Type Strains, Phase III (KMG-III): the genomes of soil and plant-associated and newly described type strains.</title>
        <authorList>
            <person name="Whitman W."/>
        </authorList>
    </citation>
    <scope>NUCLEOTIDE SEQUENCE [LARGE SCALE GENOMIC DNA]</scope>
    <source>
        <strain evidence="2 3">CECT 8075</strain>
    </source>
</reference>
<evidence type="ECO:0008006" key="4">
    <source>
        <dbReference type="Google" id="ProtNLM"/>
    </source>
</evidence>
<accession>A0A7W5H3S6</accession>
<keyword evidence="1" id="KW-0732">Signal</keyword>
<dbReference type="RefSeq" id="WP_184300501.1">
    <property type="nucleotide sequence ID" value="NZ_JACHXU010000001.1"/>
</dbReference>
<protein>
    <recommendedName>
        <fullName evidence="4">Secreted protein</fullName>
    </recommendedName>
</protein>
<evidence type="ECO:0000313" key="2">
    <source>
        <dbReference type="EMBL" id="MBB3204443.1"/>
    </source>
</evidence>
<dbReference type="AlphaFoldDB" id="A0A7W5H3S6"/>
<sequence length="401" mass="43291">MITRRSCFPVIACTLVLSALSLIFTPSAQAASLDDAIINLAENISEYLEEKGQRQIMLGTFDGPGAATAGRAIRASLKDELAKKDTQVVPLGASWTVRGAFSFEQTGSAAIVLIKANLFDKSGKEISGFREKVKVEEVRSIEDISRLLGLTVDLDKEQDAVAEAATDSTASKSDTAKQLISKQADVTDKLVSSVTEPIFAFRNGDNTVVSPDAGSKFRVEILVANRSSNVFNPLSIENAGGFPFAPLQANDIYKIRLYNDSDHAVGVKLSIDGINSFCLSEDESLRGRGTWFFPARSVGVISGWYVSPTLLKEFVVTANGESLGLPHGADIGTVTAQFFHAWTENEQPPAVELLAKNKGQLRTGIGRDITRKAGFQKCFFGETLLSSVSIRYSNPDDLPLE</sequence>
<keyword evidence="3" id="KW-1185">Reference proteome</keyword>
<comment type="caution">
    <text evidence="2">The sequence shown here is derived from an EMBL/GenBank/DDBJ whole genome shotgun (WGS) entry which is preliminary data.</text>
</comment>
<feature type="chain" id="PRO_5030673505" description="Secreted protein" evidence="1">
    <location>
        <begin position="31"/>
        <end position="401"/>
    </location>
</feature>
<proteinExistence type="predicted"/>
<dbReference type="EMBL" id="JACHXU010000001">
    <property type="protein sequence ID" value="MBB3204443.1"/>
    <property type="molecule type" value="Genomic_DNA"/>
</dbReference>
<feature type="signal peptide" evidence="1">
    <location>
        <begin position="1"/>
        <end position="30"/>
    </location>
</feature>